<evidence type="ECO:0000313" key="2">
    <source>
        <dbReference type="Proteomes" id="UP001465755"/>
    </source>
</evidence>
<evidence type="ECO:0000313" key="1">
    <source>
        <dbReference type="EMBL" id="KAK9815088.1"/>
    </source>
</evidence>
<dbReference type="Proteomes" id="UP001465755">
    <property type="component" value="Unassembled WGS sequence"/>
</dbReference>
<dbReference type="EMBL" id="JALJOQ010000001">
    <property type="protein sequence ID" value="KAK9815088.1"/>
    <property type="molecule type" value="Genomic_DNA"/>
</dbReference>
<reference evidence="1 2" key="1">
    <citation type="journal article" date="2024" name="Nat. Commun.">
        <title>Phylogenomics reveals the evolutionary origins of lichenization in chlorophyte algae.</title>
        <authorList>
            <person name="Puginier C."/>
            <person name="Libourel C."/>
            <person name="Otte J."/>
            <person name="Skaloud P."/>
            <person name="Haon M."/>
            <person name="Grisel S."/>
            <person name="Petersen M."/>
            <person name="Berrin J.G."/>
            <person name="Delaux P.M."/>
            <person name="Dal Grande F."/>
            <person name="Keller J."/>
        </authorList>
    </citation>
    <scope>NUCLEOTIDE SEQUENCE [LARGE SCALE GENOMIC DNA]</scope>
    <source>
        <strain evidence="1 2">SAG 2036</strain>
    </source>
</reference>
<protein>
    <submittedName>
        <fullName evidence="1">Uncharacterized protein</fullName>
    </submittedName>
</protein>
<name>A0AAW1PYV5_9CHLO</name>
<proteinExistence type="predicted"/>
<accession>A0AAW1PYV5</accession>
<gene>
    <name evidence="1" type="ORF">WJX73_007322</name>
</gene>
<keyword evidence="2" id="KW-1185">Reference proteome</keyword>
<sequence length="165" mass="18372">MSPIALGIPQHPVVSADYAKGASYQEGLPELWADCHDGIALKDGTRTWSVMQLERASRFGQQQPSAGITAWRVGSGLLSAKSITNRKTIYYNLCKRIQRQCLEARQACTAPFSWEQALNGAIRGFISSMDYDLTKPLTLTQMATTCPDVDRPHQYEALTLGWRNH</sequence>
<comment type="caution">
    <text evidence="1">The sequence shown here is derived from an EMBL/GenBank/DDBJ whole genome shotgun (WGS) entry which is preliminary data.</text>
</comment>
<dbReference type="AlphaFoldDB" id="A0AAW1PYV5"/>
<organism evidence="1 2">
    <name type="scientific">Symbiochloris irregularis</name>
    <dbReference type="NCBI Taxonomy" id="706552"/>
    <lineage>
        <taxon>Eukaryota</taxon>
        <taxon>Viridiplantae</taxon>
        <taxon>Chlorophyta</taxon>
        <taxon>core chlorophytes</taxon>
        <taxon>Trebouxiophyceae</taxon>
        <taxon>Trebouxiales</taxon>
        <taxon>Trebouxiaceae</taxon>
        <taxon>Symbiochloris</taxon>
    </lineage>
</organism>